<keyword evidence="1" id="KW-1277">Toxin-antitoxin system</keyword>
<reference evidence="5 6" key="1">
    <citation type="submission" date="2018-06" db="EMBL/GenBank/DDBJ databases">
        <title>Genomic Encyclopedia of Type Strains, Phase III (KMG-III): the genomes of soil and plant-associated and newly described type strains.</title>
        <authorList>
            <person name="Whitman W."/>
        </authorList>
    </citation>
    <scope>NUCLEOTIDE SEQUENCE [LARGE SCALE GENOMIC DNA]</scope>
    <source>
        <strain evidence="5 6">CECT 7377</strain>
    </source>
</reference>
<dbReference type="GO" id="GO:0004540">
    <property type="term" value="F:RNA nuclease activity"/>
    <property type="evidence" value="ECO:0007669"/>
    <property type="project" value="InterPro"/>
</dbReference>
<dbReference type="SUPFAM" id="SSF81593">
    <property type="entry name" value="Nucleotidyltransferase substrate binding subunit/domain"/>
    <property type="match status" value="1"/>
</dbReference>
<keyword evidence="3" id="KW-0378">Hydrolase</keyword>
<evidence type="ECO:0000256" key="1">
    <source>
        <dbReference type="ARBA" id="ARBA00022649"/>
    </source>
</evidence>
<dbReference type="InterPro" id="IPR008201">
    <property type="entry name" value="HepT-like"/>
</dbReference>
<dbReference type="PANTHER" id="PTHR33397:SF5">
    <property type="entry name" value="RNASE YUTE-RELATED"/>
    <property type="match status" value="1"/>
</dbReference>
<dbReference type="InterPro" id="IPR052379">
    <property type="entry name" value="Type_VII_TA_RNase"/>
</dbReference>
<comment type="similarity">
    <text evidence="4">Belongs to the HepT RNase toxin family.</text>
</comment>
<dbReference type="Pfam" id="PF01934">
    <property type="entry name" value="HepT-like"/>
    <property type="match status" value="1"/>
</dbReference>
<protein>
    <submittedName>
        <fullName evidence="5">Uncharacterized protein DUF86</fullName>
    </submittedName>
</protein>
<dbReference type="InterPro" id="IPR037038">
    <property type="entry name" value="HepT-like_sf"/>
</dbReference>
<dbReference type="PANTHER" id="PTHR33397">
    <property type="entry name" value="UPF0331 PROTEIN YUTE"/>
    <property type="match status" value="1"/>
</dbReference>
<sequence>MGDKMKHDGYLKAMRAHVWQCQSDLEELRNHFLQAPLDKYQRLALQRLMQVSIESAIGIAKHWAQQVSQRPILEAYQAFDILNNAGLLKGNAPWRQIIGMRNVLVHDYLNVDEQLLDSIIREQLYGVIFDFCSQGLTALDQTP</sequence>
<evidence type="ECO:0000313" key="5">
    <source>
        <dbReference type="EMBL" id="RBP83284.1"/>
    </source>
</evidence>
<dbReference type="Gene3D" id="1.20.120.580">
    <property type="entry name" value="bsu32300-like"/>
    <property type="match status" value="1"/>
</dbReference>
<evidence type="ECO:0000313" key="6">
    <source>
        <dbReference type="Proteomes" id="UP000252792"/>
    </source>
</evidence>
<name>A0A366JAH5_9GAMM</name>
<dbReference type="GO" id="GO:0016787">
    <property type="term" value="F:hydrolase activity"/>
    <property type="evidence" value="ECO:0007669"/>
    <property type="project" value="UniProtKB-KW"/>
</dbReference>
<dbReference type="NCBIfam" id="NF047751">
    <property type="entry name" value="HepT_toxin"/>
    <property type="match status" value="1"/>
</dbReference>
<dbReference type="Proteomes" id="UP000252792">
    <property type="component" value="Unassembled WGS sequence"/>
</dbReference>
<accession>A0A366JAH5</accession>
<keyword evidence="6" id="KW-1185">Reference proteome</keyword>
<dbReference type="EMBL" id="QNSE01000007">
    <property type="protein sequence ID" value="RBP83284.1"/>
    <property type="molecule type" value="Genomic_DNA"/>
</dbReference>
<evidence type="ECO:0000256" key="4">
    <source>
        <dbReference type="ARBA" id="ARBA00024207"/>
    </source>
</evidence>
<proteinExistence type="inferred from homology"/>
<dbReference type="RefSeq" id="WP_158601397.1">
    <property type="nucleotide sequence ID" value="NZ_QNSE01000007.1"/>
</dbReference>
<dbReference type="GO" id="GO:0110001">
    <property type="term" value="C:toxin-antitoxin complex"/>
    <property type="evidence" value="ECO:0007669"/>
    <property type="project" value="InterPro"/>
</dbReference>
<dbReference type="AlphaFoldDB" id="A0A366JAH5"/>
<organism evidence="5 6">
    <name type="scientific">Marinomonas rhizomae</name>
    <dbReference type="NCBI Taxonomy" id="491948"/>
    <lineage>
        <taxon>Bacteria</taxon>
        <taxon>Pseudomonadati</taxon>
        <taxon>Pseudomonadota</taxon>
        <taxon>Gammaproteobacteria</taxon>
        <taxon>Oceanospirillales</taxon>
        <taxon>Oceanospirillaceae</taxon>
        <taxon>Marinomonas</taxon>
    </lineage>
</organism>
<gene>
    <name evidence="5" type="ORF">DFP80_107263</name>
</gene>
<keyword evidence="2" id="KW-0540">Nuclease</keyword>
<comment type="caution">
    <text evidence="5">The sequence shown here is derived from an EMBL/GenBank/DDBJ whole genome shotgun (WGS) entry which is preliminary data.</text>
</comment>
<evidence type="ECO:0000256" key="3">
    <source>
        <dbReference type="ARBA" id="ARBA00022801"/>
    </source>
</evidence>
<evidence type="ECO:0000256" key="2">
    <source>
        <dbReference type="ARBA" id="ARBA00022722"/>
    </source>
</evidence>